<name>C4J4X5_MAIZE</name>
<dbReference type="EMBL" id="BT085872">
    <property type="protein sequence ID" value="ACR36225.1"/>
    <property type="molecule type" value="mRNA"/>
</dbReference>
<accession>C4J4X5</accession>
<organism evidence="1">
    <name type="scientific">Zea mays</name>
    <name type="common">Maize</name>
    <dbReference type="NCBI Taxonomy" id="4577"/>
    <lineage>
        <taxon>Eukaryota</taxon>
        <taxon>Viridiplantae</taxon>
        <taxon>Streptophyta</taxon>
        <taxon>Embryophyta</taxon>
        <taxon>Tracheophyta</taxon>
        <taxon>Spermatophyta</taxon>
        <taxon>Magnoliopsida</taxon>
        <taxon>Liliopsida</taxon>
        <taxon>Poales</taxon>
        <taxon>Poaceae</taxon>
        <taxon>PACMAD clade</taxon>
        <taxon>Panicoideae</taxon>
        <taxon>Andropogonodae</taxon>
        <taxon>Andropogoneae</taxon>
        <taxon>Tripsacinae</taxon>
        <taxon>Zea</taxon>
    </lineage>
</organism>
<reference evidence="1" key="2">
    <citation type="submission" date="2012-06" db="EMBL/GenBank/DDBJ databases">
        <authorList>
            <person name="Yu Y."/>
            <person name="Currie J."/>
            <person name="Lomeli R."/>
            <person name="Angelova A."/>
            <person name="Collura K."/>
            <person name="Wissotski M."/>
            <person name="Campos D."/>
            <person name="Kudrna D."/>
            <person name="Golser W."/>
            <person name="Ashely E."/>
            <person name="Descour A."/>
            <person name="Fernandes J."/>
            <person name="Soderlund C."/>
            <person name="Walbot V."/>
        </authorList>
    </citation>
    <scope>NUCLEOTIDE SEQUENCE</scope>
    <source>
        <strain evidence="1">B73</strain>
    </source>
</reference>
<dbReference type="AlphaFoldDB" id="C4J4X5"/>
<reference evidence="1" key="1">
    <citation type="journal article" date="2009" name="PLoS Genet.">
        <title>Sequencing, mapping, and analysis of 27,455 maize full-length cDNAs.</title>
        <authorList>
            <person name="Soderlund C."/>
            <person name="Descour A."/>
            <person name="Kudrna D."/>
            <person name="Bomhoff M."/>
            <person name="Boyd L."/>
            <person name="Currie J."/>
            <person name="Angelova A."/>
            <person name="Collura K."/>
            <person name="Wissotski M."/>
            <person name="Ashley E."/>
            <person name="Morrow D."/>
            <person name="Fernandes J."/>
            <person name="Walbot V."/>
            <person name="Yu Y."/>
        </authorList>
    </citation>
    <scope>NUCLEOTIDE SEQUENCE</scope>
    <source>
        <strain evidence="1">B73</strain>
    </source>
</reference>
<evidence type="ECO:0000313" key="1">
    <source>
        <dbReference type="EMBL" id="ACR36225.1"/>
    </source>
</evidence>
<proteinExistence type="evidence at transcript level"/>
<protein>
    <submittedName>
        <fullName evidence="1">Uncharacterized protein</fullName>
    </submittedName>
</protein>
<sequence length="239" mass="25549">MADRMVRREINRPDLVRSLGLHGWVHPGSLCPNSFEHWMLLTWLLVVSTGLTGAAQPHGPHCVQIRYFTVSTHSATWQWRRAVTHCLTGLRPGALGGCEAPRPICSARPCCPYSCSLGPPGPWEARPGGTRPAPPSGCPWRPAAAPRPRPPCSTAAGRCGPGGAAAPSHTAFWLEKESHTPSLPMIRNSSSLLSVTIFSSGSALRGPPPAPPPPARPVPFMTSRCQSPSALVTASWPFR</sequence>